<keyword evidence="2" id="KW-1185">Reference proteome</keyword>
<evidence type="ECO:0000313" key="1">
    <source>
        <dbReference type="EMBL" id="CAK9013909.1"/>
    </source>
</evidence>
<dbReference type="EMBL" id="CAXAMN010005469">
    <property type="protein sequence ID" value="CAK9013909.1"/>
    <property type="molecule type" value="Genomic_DNA"/>
</dbReference>
<comment type="caution">
    <text evidence="1">The sequence shown here is derived from an EMBL/GenBank/DDBJ whole genome shotgun (WGS) entry which is preliminary data.</text>
</comment>
<sequence length="868" mass="97332">MAFNIRNCSDTFYVWDPKTTKYAVTHVIDAFSLYQMAIASVDASAQSTVTLLRDGWIRALELLAEGSMVMHYEPCAPADPTYPSTEFSDDEQPPEDRPVRVEDLHRATSVLDDMPISVAQKIKQKEEQRPSDRSTRRKLDAENSLIRATVASSSAVNPPLTSIRLKRDFYETAFKSTQEHLKKMKTKLEKKEALAVMPVRDCEISEEAENPKSTCLLCPMCMYDDQGNSHEVSHDMYVVDMLRECHPIHADYDALEAGWPPDGIDDLSDYIAANLPGEMSLRLSGEKDWLHAPSQRELCTWRVHLQPRHYMFVPGSFLMRAINKMLEPFLQKYPVYKACELLKRDTHTAGNEGVPRGQHLLEGLECFSAHEPDLERTRFVTMDPVRDHPVLASWMQGRAAAEDRRRHLKAEAYQVLVSEGQASQLIDPALEIPSTSSCRMDLAMEVLECFQAFESEATAALAATTAHPDPRGLLELCSTEHLPLVIEADVDKPETGDYATDGPTASLVVHNFLRFLAAQFHWRMHFADISAAFLQGDYLPEGQRVFVQSPKSYPLFVRQFLMTKVPAGARTDLFRMKKAGFGLAESPRLCYQGFSRDVSGIGGKELRLEAEKELWPKLKDLFTFAEWVHPKEDTRFCCRWEKQNEDFSVTIQMNEYAKKVEDPPQRSNSQSRQPVMPNERAWIGAMIGQPSWLARQVRADLLYGCARLQQLAGINDPAALTELKILVDRAREPHFQVFRNLAVFDASFGGMPKGRSQGGLVLLLASPKILEGEAPACALAFHSGLLKRVVRSSLAAEMSQAATAMEEADFLSSHRCRDGDRRGNPGSKLVAVMENGTWALKDTEEAKRLRADAAVHLPETPGTSSIGG</sequence>
<proteinExistence type="predicted"/>
<dbReference type="Proteomes" id="UP001642484">
    <property type="component" value="Unassembled WGS sequence"/>
</dbReference>
<name>A0ABP0JHT8_9DINO</name>
<reference evidence="1 2" key="1">
    <citation type="submission" date="2024-02" db="EMBL/GenBank/DDBJ databases">
        <authorList>
            <person name="Chen Y."/>
            <person name="Shah S."/>
            <person name="Dougan E. K."/>
            <person name="Thang M."/>
            <person name="Chan C."/>
        </authorList>
    </citation>
    <scope>NUCLEOTIDE SEQUENCE [LARGE SCALE GENOMIC DNA]</scope>
</reference>
<accession>A0ABP0JHT8</accession>
<organism evidence="1 2">
    <name type="scientific">Durusdinium trenchii</name>
    <dbReference type="NCBI Taxonomy" id="1381693"/>
    <lineage>
        <taxon>Eukaryota</taxon>
        <taxon>Sar</taxon>
        <taxon>Alveolata</taxon>
        <taxon>Dinophyceae</taxon>
        <taxon>Suessiales</taxon>
        <taxon>Symbiodiniaceae</taxon>
        <taxon>Durusdinium</taxon>
    </lineage>
</organism>
<gene>
    <name evidence="1" type="ORF">CCMP2556_LOCUS11472</name>
</gene>
<evidence type="ECO:0000313" key="2">
    <source>
        <dbReference type="Proteomes" id="UP001642484"/>
    </source>
</evidence>
<protein>
    <recommendedName>
        <fullName evidence="3">DNA-directed DNA polymerase</fullName>
    </recommendedName>
</protein>
<evidence type="ECO:0008006" key="3">
    <source>
        <dbReference type="Google" id="ProtNLM"/>
    </source>
</evidence>